<dbReference type="Pfam" id="PF03530">
    <property type="entry name" value="SK_channel"/>
    <property type="match status" value="1"/>
</dbReference>
<evidence type="ECO:0000256" key="5">
    <source>
        <dbReference type="ARBA" id="ARBA00023065"/>
    </source>
</evidence>
<evidence type="ECO:0000256" key="6">
    <source>
        <dbReference type="ARBA" id="ARBA00023136"/>
    </source>
</evidence>
<dbReference type="SUPFAM" id="SSF81324">
    <property type="entry name" value="Voltage-gated potassium channels"/>
    <property type="match status" value="1"/>
</dbReference>
<feature type="transmembrane region" description="Helical" evidence="9">
    <location>
        <begin position="335"/>
        <end position="357"/>
    </location>
</feature>
<dbReference type="InterPro" id="IPR004178">
    <property type="entry name" value="CaM-bd_dom"/>
</dbReference>
<reference evidence="11" key="1">
    <citation type="submission" date="2020-09" db="EMBL/GenBank/DDBJ databases">
        <authorList>
            <person name="Kikuchi T."/>
        </authorList>
    </citation>
    <scope>NUCLEOTIDE SEQUENCE</scope>
    <source>
        <strain evidence="11">SH1</strain>
    </source>
</reference>
<dbReference type="AlphaFoldDB" id="A0A811LKE7"/>
<feature type="compositionally biased region" description="Polar residues" evidence="8">
    <location>
        <begin position="15"/>
        <end position="41"/>
    </location>
</feature>
<dbReference type="GO" id="GO:0005516">
    <property type="term" value="F:calmodulin binding"/>
    <property type="evidence" value="ECO:0007669"/>
    <property type="project" value="InterPro"/>
</dbReference>
<dbReference type="GO" id="GO:0016286">
    <property type="term" value="F:small conductance calcium-activated potassium channel activity"/>
    <property type="evidence" value="ECO:0007669"/>
    <property type="project" value="InterPro"/>
</dbReference>
<keyword evidence="6 9" id="KW-0472">Membrane</keyword>
<feature type="region of interest" description="Disordered" evidence="8">
    <location>
        <begin position="15"/>
        <end position="77"/>
    </location>
</feature>
<dbReference type="InterPro" id="IPR013099">
    <property type="entry name" value="K_chnl_dom"/>
</dbReference>
<name>A0A811LKE7_9BILA</name>
<keyword evidence="4 9" id="KW-1133">Transmembrane helix</keyword>
<gene>
    <name evidence="11" type="ORF">BOKJ2_LOCUS13030</name>
</gene>
<dbReference type="Proteomes" id="UP000614601">
    <property type="component" value="Unassembled WGS sequence"/>
</dbReference>
<evidence type="ECO:0000313" key="12">
    <source>
        <dbReference type="Proteomes" id="UP000614601"/>
    </source>
</evidence>
<evidence type="ECO:0000256" key="4">
    <source>
        <dbReference type="ARBA" id="ARBA00022989"/>
    </source>
</evidence>
<feature type="transmembrane region" description="Helical" evidence="9">
    <location>
        <begin position="252"/>
        <end position="271"/>
    </location>
</feature>
<evidence type="ECO:0000256" key="8">
    <source>
        <dbReference type="SAM" id="MobiDB-lite"/>
    </source>
</evidence>
<evidence type="ECO:0000256" key="3">
    <source>
        <dbReference type="ARBA" id="ARBA00022692"/>
    </source>
</evidence>
<dbReference type="SUPFAM" id="SSF81327">
    <property type="entry name" value="Small-conductance potassium channel"/>
    <property type="match status" value="1"/>
</dbReference>
<dbReference type="OrthoDB" id="73653at2759"/>
<protein>
    <recommendedName>
        <fullName evidence="10">Calmodulin-binding domain-containing protein</fullName>
    </recommendedName>
</protein>
<dbReference type="Proteomes" id="UP000783686">
    <property type="component" value="Unassembled WGS sequence"/>
</dbReference>
<dbReference type="EMBL" id="CAJFCW020000006">
    <property type="protein sequence ID" value="CAG9125382.1"/>
    <property type="molecule type" value="Genomic_DNA"/>
</dbReference>
<evidence type="ECO:0000256" key="2">
    <source>
        <dbReference type="ARBA" id="ARBA00022448"/>
    </source>
</evidence>
<feature type="transmembrane region" description="Helical" evidence="9">
    <location>
        <begin position="283"/>
        <end position="304"/>
    </location>
</feature>
<evidence type="ECO:0000256" key="1">
    <source>
        <dbReference type="ARBA" id="ARBA00004141"/>
    </source>
</evidence>
<dbReference type="Pfam" id="PF02888">
    <property type="entry name" value="CaMBD"/>
    <property type="match status" value="1"/>
</dbReference>
<keyword evidence="12" id="KW-1185">Reference proteome</keyword>
<keyword evidence="7" id="KW-0407">Ion channel</keyword>
<organism evidence="11 12">
    <name type="scientific">Bursaphelenchus okinawaensis</name>
    <dbReference type="NCBI Taxonomy" id="465554"/>
    <lineage>
        <taxon>Eukaryota</taxon>
        <taxon>Metazoa</taxon>
        <taxon>Ecdysozoa</taxon>
        <taxon>Nematoda</taxon>
        <taxon>Chromadorea</taxon>
        <taxon>Rhabditida</taxon>
        <taxon>Tylenchina</taxon>
        <taxon>Tylenchomorpha</taxon>
        <taxon>Aphelenchoidea</taxon>
        <taxon>Aphelenchoididae</taxon>
        <taxon>Bursaphelenchus</taxon>
    </lineage>
</organism>
<comment type="caution">
    <text evidence="11">The sequence shown here is derived from an EMBL/GenBank/DDBJ whole genome shotgun (WGS) entry which is preliminary data.</text>
</comment>
<evidence type="ECO:0000256" key="9">
    <source>
        <dbReference type="SAM" id="Phobius"/>
    </source>
</evidence>
<feature type="domain" description="Calmodulin-binding" evidence="10">
    <location>
        <begin position="534"/>
        <end position="605"/>
    </location>
</feature>
<evidence type="ECO:0000259" key="10">
    <source>
        <dbReference type="SMART" id="SM01053"/>
    </source>
</evidence>
<comment type="subcellular location">
    <subcellularLocation>
        <location evidence="1">Membrane</location>
        <topology evidence="1">Multi-pass membrane protein</topology>
    </subcellularLocation>
</comment>
<evidence type="ECO:0000313" key="11">
    <source>
        <dbReference type="EMBL" id="CAD5228971.1"/>
    </source>
</evidence>
<dbReference type="GO" id="GO:0016020">
    <property type="term" value="C:membrane"/>
    <property type="evidence" value="ECO:0007669"/>
    <property type="project" value="UniProtKB-SubCell"/>
</dbReference>
<accession>A0A811LKE7</accession>
<dbReference type="SMART" id="SM01053">
    <property type="entry name" value="CaMBD"/>
    <property type="match status" value="1"/>
</dbReference>
<evidence type="ECO:0000256" key="7">
    <source>
        <dbReference type="ARBA" id="ARBA00023303"/>
    </source>
</evidence>
<feature type="transmembrane region" description="Helical" evidence="9">
    <location>
        <begin position="495"/>
        <end position="516"/>
    </location>
</feature>
<dbReference type="Gene3D" id="1.10.287.70">
    <property type="match status" value="2"/>
</dbReference>
<keyword evidence="3 9" id="KW-0812">Transmembrane</keyword>
<dbReference type="InterPro" id="IPR015449">
    <property type="entry name" value="K_chnl_Ca-activ_SK"/>
</dbReference>
<dbReference type="InterPro" id="IPR036122">
    <property type="entry name" value="CaM-bd_dom_sf"/>
</dbReference>
<dbReference type="EMBL" id="CAJFDH010000006">
    <property type="protein sequence ID" value="CAD5228971.1"/>
    <property type="molecule type" value="Genomic_DNA"/>
</dbReference>
<keyword evidence="2" id="KW-0813">Transport</keyword>
<dbReference type="Pfam" id="PF07885">
    <property type="entry name" value="Ion_trans_2"/>
    <property type="match status" value="1"/>
</dbReference>
<keyword evidence="5" id="KW-0406">Ion transport</keyword>
<sequence>MFPQPSTPRHLYTAQSAVLSSPSPAKLSQNHGFSVDSSAYQQAIDRRKGFRTRGSLGPTIASAPSVEQEDYRTPRVSVTSVKNGKSFDLGAAERGPRASDSNGLIKVSADFLRLHGSRQQFRNLLSARKKLGQMPPAYTRIDYSHDSFDSSAGKGLPFQGPVITIEDTAVPKGPSCGLSSAVSSCPESQRSSIDDRVAENGLLTSPITPTPVNNNNNVLNRNNSRYGVPIDDATVKMIYKIRSQRLNTRVKITDRCLILAIIGVLFMGLDSEMNIIGVTKNDLISICFRTFVIFSTLTLLVEIVHYHVNEIMLDLIDCGADDWRVVCTWRRISRFIIEFLLCALCPYPSTGTVEWWFVEPSRTCTHTFVIREVPIDLLLSLFMLGRVYLAGRFVVLHSKQFQDASTRTLAALNRIQVNFTFVMKSWLDQHPMRCLSLFLLVFWFTFAWTFVQCERFGREEEAKWLMYSNALWFIASTFNGNGYGDVVPKTTAGRMIGIFVGLTGAIISSILIAVISRKIVLSSGQRNVNNFMNDSRLTIEHKNAAARVLQKTWHIYKNLHSNDTGDRLLRRHQREFLNAIHSFRKVKNKIRSFNESNDVSSQQATRLMLEMHTNMLKLMNTQEDMRTQMEVMQRAIRNHFTHQHAVTIAAQD</sequence>
<feature type="transmembrane region" description="Helical" evidence="9">
    <location>
        <begin position="377"/>
        <end position="395"/>
    </location>
</feature>
<dbReference type="PANTHER" id="PTHR10153">
    <property type="entry name" value="SMALL CONDUCTANCE CALCIUM-ACTIVATED POTASSIUM CHANNEL"/>
    <property type="match status" value="1"/>
</dbReference>
<feature type="transmembrane region" description="Helical" evidence="9">
    <location>
        <begin position="434"/>
        <end position="451"/>
    </location>
</feature>
<proteinExistence type="predicted"/>